<evidence type="ECO:0000256" key="11">
    <source>
        <dbReference type="ARBA" id="ARBA00080378"/>
    </source>
</evidence>
<dbReference type="InterPro" id="IPR050238">
    <property type="entry name" value="DNA_Rep/Repair_Clamp_Loader"/>
</dbReference>
<dbReference type="GO" id="GO:0005524">
    <property type="term" value="F:ATP binding"/>
    <property type="evidence" value="ECO:0007669"/>
    <property type="project" value="UniProtKB-KW"/>
</dbReference>
<dbReference type="CDD" id="cd18140">
    <property type="entry name" value="HLD_clamp_RFC"/>
    <property type="match status" value="1"/>
</dbReference>
<dbReference type="Pfam" id="PF21960">
    <property type="entry name" value="RCF1-5-like_lid"/>
    <property type="match status" value="1"/>
</dbReference>
<dbReference type="Gene3D" id="3.40.50.300">
    <property type="entry name" value="P-loop containing nucleotide triphosphate hydrolases"/>
    <property type="match status" value="1"/>
</dbReference>
<dbReference type="GO" id="GO:0006281">
    <property type="term" value="P:DNA repair"/>
    <property type="evidence" value="ECO:0007669"/>
    <property type="project" value="TreeGrafter"/>
</dbReference>
<dbReference type="GO" id="GO:0003689">
    <property type="term" value="F:DNA clamp loader activity"/>
    <property type="evidence" value="ECO:0007669"/>
    <property type="project" value="TreeGrafter"/>
</dbReference>
<dbReference type="SMART" id="SM00382">
    <property type="entry name" value="AAA"/>
    <property type="match status" value="1"/>
</dbReference>
<dbReference type="InterPro" id="IPR013748">
    <property type="entry name" value="Rep_factorC_C"/>
</dbReference>
<dbReference type="InterPro" id="IPR047854">
    <property type="entry name" value="RFC_lid"/>
</dbReference>
<sequence>MQGAAAGYPPSLPTPPVWLMAHGGMKTRHSPTCVMTQSTRCWNSCRDISSSLSQQSISGCGQHPLSFVNPLRHRRLRHPPHTMPGATPSPQAPLRDDVREGKQLQVLFRATLGRAMQAFLKGTSTQGTRPLKEKGAGTNAEKKQKSVPWVEKYRPKCMEEVAFQEEVVAVLKKTIEGADLPNLLFYGPPGTGKTSTILAAARELYGPELYRQRVLELNASDERGIQVVREKVKRFAQLTVAGHRTDGKPCPPFKIIILDEADSMTNAAQAALRRTMEKESRTTRFCLICNYVSRIIEPLTSRCSKFRFKPLANQVQEERLLEICDKENLKYSKEGIAALVKVSEGDLRKAITFLQSAARLNTDNEITESAVIEIAGVVPPKMINNLLKICYKGTFEKLEIAVRNMVDEGYAATQILNQLHEAIIEEELNDKQKSAITEKMAVVDKCLVDGADEYLQMLSLCSVIMQQATQSN</sequence>
<evidence type="ECO:0000313" key="15">
    <source>
        <dbReference type="Proteomes" id="UP001356427"/>
    </source>
</evidence>
<dbReference type="SUPFAM" id="SSF48019">
    <property type="entry name" value="post-AAA+ oligomerization domain-like"/>
    <property type="match status" value="1"/>
</dbReference>
<dbReference type="CDD" id="cd00009">
    <property type="entry name" value="AAA"/>
    <property type="match status" value="1"/>
</dbReference>
<dbReference type="GO" id="GO:0006261">
    <property type="term" value="P:DNA-templated DNA replication"/>
    <property type="evidence" value="ECO:0007669"/>
    <property type="project" value="TreeGrafter"/>
</dbReference>
<keyword evidence="5" id="KW-0067">ATP-binding</keyword>
<dbReference type="InterPro" id="IPR003593">
    <property type="entry name" value="AAA+_ATPase"/>
</dbReference>
<comment type="subunit">
    <text evidence="9">Subunit of the RFC complex, an heteropentameric complex consisting of a large subunit RFC1 and four small subunits RFC2, RFC3, RFC4 and RFC5; the RFC complex interacts with PCNA. Forms an heterotetrameric complex with RFC2, RFC3 and RFC5; this complex has ATPase activity but is not stimulated by PCNA. The heterotetramer of subunits RFC2, RFC3, RFC4 and RFC5 interacts with RAD17. Interacts with ATAD5. Interacts with CTF18. Interacts with CNTD1; this interaction facilitates crossover formation.</text>
</comment>
<keyword evidence="6" id="KW-0007">Acetylation</keyword>
<dbReference type="InterPro" id="IPR027417">
    <property type="entry name" value="P-loop_NTPase"/>
</dbReference>
<comment type="similarity">
    <text evidence="2">Belongs to the activator 1 small subunits family.</text>
</comment>
<dbReference type="GO" id="GO:0005663">
    <property type="term" value="C:DNA replication factor C complex"/>
    <property type="evidence" value="ECO:0007669"/>
    <property type="project" value="TreeGrafter"/>
</dbReference>
<dbReference type="FunFam" id="1.20.272.10:FF:000010">
    <property type="entry name" value="Replication factor C subunit 4"/>
    <property type="match status" value="1"/>
</dbReference>
<evidence type="ECO:0000256" key="2">
    <source>
        <dbReference type="ARBA" id="ARBA00005378"/>
    </source>
</evidence>
<dbReference type="Pfam" id="PF08542">
    <property type="entry name" value="Rep_fac_C"/>
    <property type="match status" value="1"/>
</dbReference>
<name>A0AAN8QRR0_9TELE</name>
<keyword evidence="3" id="KW-0235">DNA replication</keyword>
<comment type="subcellular location">
    <subcellularLocation>
        <location evidence="1">Nucleus</location>
    </subcellularLocation>
</comment>
<evidence type="ECO:0000256" key="10">
    <source>
        <dbReference type="ARBA" id="ARBA00070186"/>
    </source>
</evidence>
<dbReference type="EMBL" id="JAGTTL010000018">
    <property type="protein sequence ID" value="KAK6308976.1"/>
    <property type="molecule type" value="Genomic_DNA"/>
</dbReference>
<dbReference type="GO" id="GO:0005634">
    <property type="term" value="C:nucleus"/>
    <property type="evidence" value="ECO:0007669"/>
    <property type="project" value="UniProtKB-SubCell"/>
</dbReference>
<evidence type="ECO:0000256" key="9">
    <source>
        <dbReference type="ARBA" id="ARBA00064945"/>
    </source>
</evidence>
<dbReference type="Gene3D" id="1.20.272.10">
    <property type="match status" value="1"/>
</dbReference>
<keyword evidence="4" id="KW-0547">Nucleotide-binding</keyword>
<evidence type="ECO:0000256" key="1">
    <source>
        <dbReference type="ARBA" id="ARBA00004123"/>
    </source>
</evidence>
<dbReference type="GO" id="GO:0003677">
    <property type="term" value="F:DNA binding"/>
    <property type="evidence" value="ECO:0007669"/>
    <property type="project" value="InterPro"/>
</dbReference>
<dbReference type="PANTHER" id="PTHR11669">
    <property type="entry name" value="REPLICATION FACTOR C / DNA POLYMERASE III GAMMA-TAU SUBUNIT"/>
    <property type="match status" value="1"/>
</dbReference>
<protein>
    <recommendedName>
        <fullName evidence="10">Replication factor C subunit 4</fullName>
    </recommendedName>
    <alternativeName>
        <fullName evidence="11">Activator 1 subunit 4</fullName>
    </alternativeName>
</protein>
<dbReference type="InterPro" id="IPR008921">
    <property type="entry name" value="DNA_pol3_clamp-load_cplx_C"/>
</dbReference>
<feature type="compositionally biased region" description="Basic and acidic residues" evidence="12">
    <location>
        <begin position="130"/>
        <end position="144"/>
    </location>
</feature>
<evidence type="ECO:0000256" key="3">
    <source>
        <dbReference type="ARBA" id="ARBA00022705"/>
    </source>
</evidence>
<gene>
    <name evidence="14" type="ORF">J4Q44_G00204390</name>
</gene>
<dbReference type="InterPro" id="IPR003959">
    <property type="entry name" value="ATPase_AAA_core"/>
</dbReference>
<evidence type="ECO:0000313" key="14">
    <source>
        <dbReference type="EMBL" id="KAK6308976.1"/>
    </source>
</evidence>
<keyword evidence="7" id="KW-0539">Nucleus</keyword>
<feature type="domain" description="AAA+ ATPase" evidence="13">
    <location>
        <begin position="179"/>
        <end position="311"/>
    </location>
</feature>
<comment type="function">
    <text evidence="8">Subunit of the replication factor C (RFC) complex which acts during elongation of primed DNA templates by DNA polymerases delta and epsilon, and is necessary for ATP-dependent loading of proliferating cell nuclear antigen (PCNA) onto primed DNA. The RFC4 subunit probably functions as a scaffold on which the other complex components can assemble.</text>
</comment>
<evidence type="ECO:0000259" key="13">
    <source>
        <dbReference type="SMART" id="SM00382"/>
    </source>
</evidence>
<dbReference type="FunFam" id="1.10.8.60:FF:000032">
    <property type="entry name" value="Replication factor C subunit 4"/>
    <property type="match status" value="1"/>
</dbReference>
<keyword evidence="15" id="KW-1185">Reference proteome</keyword>
<dbReference type="PANTHER" id="PTHR11669:SF20">
    <property type="entry name" value="REPLICATION FACTOR C SUBUNIT 4"/>
    <property type="match status" value="1"/>
</dbReference>
<evidence type="ECO:0000256" key="6">
    <source>
        <dbReference type="ARBA" id="ARBA00022990"/>
    </source>
</evidence>
<dbReference type="GO" id="GO:0016887">
    <property type="term" value="F:ATP hydrolysis activity"/>
    <property type="evidence" value="ECO:0007669"/>
    <property type="project" value="InterPro"/>
</dbReference>
<organism evidence="14 15">
    <name type="scientific">Coregonus suidteri</name>
    <dbReference type="NCBI Taxonomy" id="861788"/>
    <lineage>
        <taxon>Eukaryota</taxon>
        <taxon>Metazoa</taxon>
        <taxon>Chordata</taxon>
        <taxon>Craniata</taxon>
        <taxon>Vertebrata</taxon>
        <taxon>Euteleostomi</taxon>
        <taxon>Actinopterygii</taxon>
        <taxon>Neopterygii</taxon>
        <taxon>Teleostei</taxon>
        <taxon>Protacanthopterygii</taxon>
        <taxon>Salmoniformes</taxon>
        <taxon>Salmonidae</taxon>
        <taxon>Coregoninae</taxon>
        <taxon>Coregonus</taxon>
    </lineage>
</organism>
<evidence type="ECO:0000256" key="12">
    <source>
        <dbReference type="SAM" id="MobiDB-lite"/>
    </source>
</evidence>
<dbReference type="Pfam" id="PF00004">
    <property type="entry name" value="AAA"/>
    <property type="match status" value="1"/>
</dbReference>
<dbReference type="FunFam" id="3.40.50.300:FF:000237">
    <property type="entry name" value="replication factor C subunit 4"/>
    <property type="match status" value="1"/>
</dbReference>
<feature type="region of interest" description="Disordered" evidence="12">
    <location>
        <begin position="123"/>
        <end position="145"/>
    </location>
</feature>
<proteinExistence type="inferred from homology"/>
<dbReference type="Proteomes" id="UP001356427">
    <property type="component" value="Unassembled WGS sequence"/>
</dbReference>
<reference evidence="14 15" key="1">
    <citation type="submission" date="2021-04" db="EMBL/GenBank/DDBJ databases">
        <authorList>
            <person name="De Guttry C."/>
            <person name="Zahm M."/>
            <person name="Klopp C."/>
            <person name="Cabau C."/>
            <person name="Louis A."/>
            <person name="Berthelot C."/>
            <person name="Parey E."/>
            <person name="Roest Crollius H."/>
            <person name="Montfort J."/>
            <person name="Robinson-Rechavi M."/>
            <person name="Bucao C."/>
            <person name="Bouchez O."/>
            <person name="Gislard M."/>
            <person name="Lluch J."/>
            <person name="Milhes M."/>
            <person name="Lampietro C."/>
            <person name="Lopez Roques C."/>
            <person name="Donnadieu C."/>
            <person name="Braasch I."/>
            <person name="Desvignes T."/>
            <person name="Postlethwait J."/>
            <person name="Bobe J."/>
            <person name="Wedekind C."/>
            <person name="Guiguen Y."/>
        </authorList>
    </citation>
    <scope>NUCLEOTIDE SEQUENCE [LARGE SCALE GENOMIC DNA]</scope>
    <source>
        <strain evidence="14">Cs_M1</strain>
        <tissue evidence="14">Blood</tissue>
    </source>
</reference>
<accession>A0AAN8QRR0</accession>
<evidence type="ECO:0000256" key="5">
    <source>
        <dbReference type="ARBA" id="ARBA00022840"/>
    </source>
</evidence>
<evidence type="ECO:0000256" key="8">
    <source>
        <dbReference type="ARBA" id="ARBA00059035"/>
    </source>
</evidence>
<dbReference type="SUPFAM" id="SSF52540">
    <property type="entry name" value="P-loop containing nucleoside triphosphate hydrolases"/>
    <property type="match status" value="1"/>
</dbReference>
<dbReference type="AlphaFoldDB" id="A0AAN8QRR0"/>
<dbReference type="Gene3D" id="1.10.8.60">
    <property type="match status" value="1"/>
</dbReference>
<evidence type="ECO:0000256" key="7">
    <source>
        <dbReference type="ARBA" id="ARBA00023242"/>
    </source>
</evidence>
<comment type="caution">
    <text evidence="14">The sequence shown here is derived from an EMBL/GenBank/DDBJ whole genome shotgun (WGS) entry which is preliminary data.</text>
</comment>
<evidence type="ECO:0000256" key="4">
    <source>
        <dbReference type="ARBA" id="ARBA00022741"/>
    </source>
</evidence>
<dbReference type="NCBIfam" id="NF001679">
    <property type="entry name" value="PRK00440.1"/>
    <property type="match status" value="1"/>
</dbReference>